<dbReference type="RefSeq" id="WP_344664175.1">
    <property type="nucleotide sequence ID" value="NZ_BAAAQN010000004.1"/>
</dbReference>
<name>A0ABP5F428_9ACTN</name>
<organism evidence="3 4">
    <name type="scientific">Catenulispora yoronensis</name>
    <dbReference type="NCBI Taxonomy" id="450799"/>
    <lineage>
        <taxon>Bacteria</taxon>
        <taxon>Bacillati</taxon>
        <taxon>Actinomycetota</taxon>
        <taxon>Actinomycetes</taxon>
        <taxon>Catenulisporales</taxon>
        <taxon>Catenulisporaceae</taxon>
        <taxon>Catenulispora</taxon>
    </lineage>
</organism>
<evidence type="ECO:0000256" key="2">
    <source>
        <dbReference type="SAM" id="Phobius"/>
    </source>
</evidence>
<accession>A0ABP5F428</accession>
<keyword evidence="2" id="KW-1133">Transmembrane helix</keyword>
<feature type="compositionally biased region" description="Basic residues" evidence="1">
    <location>
        <begin position="43"/>
        <end position="60"/>
    </location>
</feature>
<evidence type="ECO:0008006" key="5">
    <source>
        <dbReference type="Google" id="ProtNLM"/>
    </source>
</evidence>
<gene>
    <name evidence="3" type="ORF">GCM10009839_08740</name>
</gene>
<dbReference type="Proteomes" id="UP001500751">
    <property type="component" value="Unassembled WGS sequence"/>
</dbReference>
<sequence length="87" mass="9359">MNQSINDGVHAVRAAGQRVLDRVETAAGEVRHEAAEAGDRLVHATKKSKKRDRARGRKRAAGIVASTTSVLAFLGALVMRRKNKKAA</sequence>
<keyword evidence="2" id="KW-0472">Membrane</keyword>
<evidence type="ECO:0000313" key="3">
    <source>
        <dbReference type="EMBL" id="GAA2015659.1"/>
    </source>
</evidence>
<keyword evidence="2" id="KW-0812">Transmembrane</keyword>
<dbReference type="EMBL" id="BAAAQN010000004">
    <property type="protein sequence ID" value="GAA2015659.1"/>
    <property type="molecule type" value="Genomic_DNA"/>
</dbReference>
<evidence type="ECO:0000256" key="1">
    <source>
        <dbReference type="SAM" id="MobiDB-lite"/>
    </source>
</evidence>
<comment type="caution">
    <text evidence="3">The sequence shown here is derived from an EMBL/GenBank/DDBJ whole genome shotgun (WGS) entry which is preliminary data.</text>
</comment>
<proteinExistence type="predicted"/>
<feature type="transmembrane region" description="Helical" evidence="2">
    <location>
        <begin position="60"/>
        <end position="79"/>
    </location>
</feature>
<keyword evidence="4" id="KW-1185">Reference proteome</keyword>
<protein>
    <recommendedName>
        <fullName evidence="5">DUF3618 domain-containing protein</fullName>
    </recommendedName>
</protein>
<evidence type="ECO:0000313" key="4">
    <source>
        <dbReference type="Proteomes" id="UP001500751"/>
    </source>
</evidence>
<feature type="region of interest" description="Disordered" evidence="1">
    <location>
        <begin position="37"/>
        <end position="60"/>
    </location>
</feature>
<reference evidence="4" key="1">
    <citation type="journal article" date="2019" name="Int. J. Syst. Evol. Microbiol.">
        <title>The Global Catalogue of Microorganisms (GCM) 10K type strain sequencing project: providing services to taxonomists for standard genome sequencing and annotation.</title>
        <authorList>
            <consortium name="The Broad Institute Genomics Platform"/>
            <consortium name="The Broad Institute Genome Sequencing Center for Infectious Disease"/>
            <person name="Wu L."/>
            <person name="Ma J."/>
        </authorList>
    </citation>
    <scope>NUCLEOTIDE SEQUENCE [LARGE SCALE GENOMIC DNA]</scope>
    <source>
        <strain evidence="4">JCM 16014</strain>
    </source>
</reference>